<proteinExistence type="inferred from homology"/>
<dbReference type="PROSITE" id="PS51800">
    <property type="entry name" value="ZF_CHHC_U11_48K"/>
    <property type="match status" value="1"/>
</dbReference>
<evidence type="ECO:0000256" key="3">
    <source>
        <dbReference type="ARBA" id="ARBA00012810"/>
    </source>
</evidence>
<protein>
    <recommendedName>
        <fullName evidence="4 15">tRNA:m(4)X modification enzyme TRM13</fullName>
        <ecNumber evidence="3 15">2.1.1.225</ecNumber>
    </recommendedName>
</protein>
<gene>
    <name evidence="17" type="ORF">BN860_12376g</name>
</gene>
<keyword evidence="11 15" id="KW-0862">Zinc</keyword>
<organism evidence="17 18">
    <name type="scientific">Zygosaccharomyces bailii (strain CLIB 213 / ATCC 58445 / CBS 680 / BCRC 21525 / NBRC 1098 / NCYC 1416 / NRRL Y-2227)</name>
    <dbReference type="NCBI Taxonomy" id="1333698"/>
    <lineage>
        <taxon>Eukaryota</taxon>
        <taxon>Fungi</taxon>
        <taxon>Dikarya</taxon>
        <taxon>Ascomycota</taxon>
        <taxon>Saccharomycotina</taxon>
        <taxon>Saccharomycetes</taxon>
        <taxon>Saccharomycetales</taxon>
        <taxon>Saccharomycetaceae</taxon>
        <taxon>Zygosaccharomyces</taxon>
    </lineage>
</organism>
<dbReference type="GO" id="GO:0008270">
    <property type="term" value="F:zinc ion binding"/>
    <property type="evidence" value="ECO:0007669"/>
    <property type="project" value="UniProtKB-KW"/>
</dbReference>
<keyword evidence="10 15" id="KW-0863">Zinc-finger</keyword>
<comment type="catalytic activity">
    <reaction evidence="12 15">
        <text>cytidine(4) in tRNA(Pro) + S-adenosyl-L-methionine = 2'-O-methylcytidine(4) in tRNA(Pro) + S-adenosyl-L-homocysteine + H(+)</text>
        <dbReference type="Rhea" id="RHEA:32767"/>
        <dbReference type="Rhea" id="RHEA-COMP:10397"/>
        <dbReference type="Rhea" id="RHEA-COMP:10398"/>
        <dbReference type="ChEBI" id="CHEBI:15378"/>
        <dbReference type="ChEBI" id="CHEBI:57856"/>
        <dbReference type="ChEBI" id="CHEBI:59789"/>
        <dbReference type="ChEBI" id="CHEBI:74495"/>
        <dbReference type="ChEBI" id="CHEBI:82748"/>
        <dbReference type="EC" id="2.1.1.225"/>
    </reaction>
</comment>
<dbReference type="PANTHER" id="PTHR12998">
    <property type="entry name" value="TRNA:M(4)X MODIFICATION ENZYME TRM13 HOMOLOG"/>
    <property type="match status" value="1"/>
</dbReference>
<evidence type="ECO:0000256" key="12">
    <source>
        <dbReference type="ARBA" id="ARBA00048165"/>
    </source>
</evidence>
<keyword evidence="6 15" id="KW-0808">Transferase</keyword>
<evidence type="ECO:0000313" key="17">
    <source>
        <dbReference type="EMBL" id="CDF87696.1"/>
    </source>
</evidence>
<evidence type="ECO:0000256" key="7">
    <source>
        <dbReference type="ARBA" id="ARBA00022691"/>
    </source>
</evidence>
<evidence type="ECO:0000256" key="14">
    <source>
        <dbReference type="ARBA" id="ARBA00049393"/>
    </source>
</evidence>
<evidence type="ECO:0000256" key="5">
    <source>
        <dbReference type="ARBA" id="ARBA00022603"/>
    </source>
</evidence>
<comment type="catalytic activity">
    <reaction evidence="13 15">
        <text>cytidine(4) in tRNA(Gly)(GCC) + S-adenosyl-L-methionine = 2'-O-methylcytidine(4) in tRNA(Gly)(GCC) + S-adenosyl-L-homocysteine + H(+)</text>
        <dbReference type="Rhea" id="RHEA:43192"/>
        <dbReference type="Rhea" id="RHEA-COMP:10399"/>
        <dbReference type="Rhea" id="RHEA-COMP:10400"/>
        <dbReference type="ChEBI" id="CHEBI:15378"/>
        <dbReference type="ChEBI" id="CHEBI:57856"/>
        <dbReference type="ChEBI" id="CHEBI:59789"/>
        <dbReference type="ChEBI" id="CHEBI:74495"/>
        <dbReference type="ChEBI" id="CHEBI:82748"/>
        <dbReference type="EC" id="2.1.1.225"/>
    </reaction>
</comment>
<dbReference type="InterPro" id="IPR039044">
    <property type="entry name" value="Trm13"/>
</dbReference>
<comment type="catalytic activity">
    <reaction evidence="14 15">
        <text>adenosine(4) in tRNA(His) + S-adenosyl-L-methionine = 2'-O-methyladenosine(4) in tRNA(His) + S-adenosyl-L-homocysteine + H(+)</text>
        <dbReference type="Rhea" id="RHEA:43196"/>
        <dbReference type="Rhea" id="RHEA-COMP:10401"/>
        <dbReference type="Rhea" id="RHEA-COMP:10402"/>
        <dbReference type="ChEBI" id="CHEBI:15378"/>
        <dbReference type="ChEBI" id="CHEBI:57856"/>
        <dbReference type="ChEBI" id="CHEBI:59789"/>
        <dbReference type="ChEBI" id="CHEBI:74411"/>
        <dbReference type="ChEBI" id="CHEBI:74477"/>
        <dbReference type="EC" id="2.1.1.225"/>
    </reaction>
</comment>
<dbReference type="OrthoDB" id="258806at2759"/>
<keyword evidence="7 15" id="KW-0949">S-adenosyl-L-methionine</keyword>
<dbReference type="InterPro" id="IPR021721">
    <property type="entry name" value="Znf_CCCH-type_TRM13"/>
</dbReference>
<dbReference type="EMBL" id="HG316454">
    <property type="protein sequence ID" value="CDF87696.1"/>
    <property type="molecule type" value="Genomic_DNA"/>
</dbReference>
<evidence type="ECO:0000256" key="15">
    <source>
        <dbReference type="RuleBase" id="RU367103"/>
    </source>
</evidence>
<evidence type="ECO:0000256" key="8">
    <source>
        <dbReference type="ARBA" id="ARBA00022694"/>
    </source>
</evidence>
<evidence type="ECO:0000256" key="1">
    <source>
        <dbReference type="ARBA" id="ARBA00002267"/>
    </source>
</evidence>
<dbReference type="AlphaFoldDB" id="A0A8J2T3Z3"/>
<reference evidence="18" key="1">
    <citation type="journal article" date="2013" name="Genome Announc.">
        <title>Genome sequence of the food spoilage yeast Zygosaccharomyces bailii CLIB 213(T).</title>
        <authorList>
            <person name="Galeote V."/>
            <person name="Bigey F."/>
            <person name="Devillers H."/>
            <person name="Neuveglise C."/>
            <person name="Dequin S."/>
        </authorList>
    </citation>
    <scope>NUCLEOTIDE SEQUENCE [LARGE SCALE GENOMIC DNA]</scope>
    <source>
        <strain evidence="18">CLIB 213 / ATCC 58445 / CBS 680 / CCRC 21525 / NBRC 1098 / NCYC 1416 / NRRL Y-2227</strain>
    </source>
</reference>
<dbReference type="Pfam" id="PF05253">
    <property type="entry name" value="zf-U11-48K"/>
    <property type="match status" value="1"/>
</dbReference>
<comment type="function">
    <text evidence="1 15">tRNA methylase which 2'-O-methylates cytidine(4) in tRNA(Pro) and tRNA(Gly)(GCC), and adenosine(4) in tRNA(His).</text>
</comment>
<dbReference type="EC" id="2.1.1.225" evidence="3 15"/>
<dbReference type="PANTHER" id="PTHR12998:SF0">
    <property type="entry name" value="TRNA:M(4)X MODIFICATION ENZYME TRM13 HOMOLOG"/>
    <property type="match status" value="1"/>
</dbReference>
<dbReference type="GO" id="GO:0106050">
    <property type="term" value="F:tRNA 2'-O-methyltransferase activity"/>
    <property type="evidence" value="ECO:0007669"/>
    <property type="project" value="UniProtKB-UniRule"/>
</dbReference>
<evidence type="ECO:0000259" key="16">
    <source>
        <dbReference type="PROSITE" id="PS51800"/>
    </source>
</evidence>
<dbReference type="GO" id="GO:0030488">
    <property type="term" value="P:tRNA methylation"/>
    <property type="evidence" value="ECO:0007669"/>
    <property type="project" value="InterPro"/>
</dbReference>
<comment type="similarity">
    <text evidence="2 15">Belongs to the methyltransferase TRM13 family.</text>
</comment>
<evidence type="ECO:0000256" key="9">
    <source>
        <dbReference type="ARBA" id="ARBA00022723"/>
    </source>
</evidence>
<keyword evidence="9 15" id="KW-0479">Metal-binding</keyword>
<evidence type="ECO:0000256" key="4">
    <source>
        <dbReference type="ARBA" id="ARBA00015883"/>
    </source>
</evidence>
<evidence type="ECO:0000256" key="10">
    <source>
        <dbReference type="ARBA" id="ARBA00022771"/>
    </source>
</evidence>
<evidence type="ECO:0000256" key="2">
    <source>
        <dbReference type="ARBA" id="ARBA00005265"/>
    </source>
</evidence>
<accession>A0A8J2T3Z3</accession>
<feature type="domain" description="CHHC U11-48K-type" evidence="16">
    <location>
        <begin position="36"/>
        <end position="63"/>
    </location>
</feature>
<keyword evidence="8 15" id="KW-0819">tRNA processing</keyword>
<name>A0A8J2T3Z3_ZYGB2</name>
<sequence>MAQCDFYIERKHRRCGMTCRAGTARCVIHAETTDKRVPCPLDPNHSVWENSLHKHLRKCNKLKQRHLNDGEEFFEEDINTSDADSSLNHSSLNYEESTQDVLDSIALVEQICQDFPEISIEQKTNEYMETHRMLQLPSNKKHALQQSSLIQHMVDSDMLGPHRVFIEFGCGRAELSRYVNQVEILRGECEEASLPKFLLIDRGTNRMKFDKKFGDDSLELANITSGRSRVRRYRIDIKDLKLAALLEEERTHVTISKHLCGAATDLTLRCLHKSGLQRFGGICIAMCCRHCCDPGEYINGEYIRALLSEHHSQLSYHRFFKSLMKMCSWATCGRRQGMQDEDVGDHFTGLTVSKREELGRMARRILDEGRIKWVKDRGFDARLVKYVEQDISLENVAMLVMPKFIE</sequence>
<dbReference type="Pfam" id="PF11722">
    <property type="entry name" value="zf-TRM13_CCCH"/>
    <property type="match status" value="1"/>
</dbReference>
<keyword evidence="5 15" id="KW-0489">Methyltransferase</keyword>
<dbReference type="InterPro" id="IPR007871">
    <property type="entry name" value="Methyltransferase_TRM13"/>
</dbReference>
<evidence type="ECO:0000313" key="18">
    <source>
        <dbReference type="Proteomes" id="UP000019375"/>
    </source>
</evidence>
<evidence type="ECO:0000256" key="6">
    <source>
        <dbReference type="ARBA" id="ARBA00022679"/>
    </source>
</evidence>
<dbReference type="Pfam" id="PF05206">
    <property type="entry name" value="TRM13"/>
    <property type="match status" value="1"/>
</dbReference>
<evidence type="ECO:0000256" key="13">
    <source>
        <dbReference type="ARBA" id="ARBA00048635"/>
    </source>
</evidence>
<keyword evidence="18" id="KW-1185">Reference proteome</keyword>
<dbReference type="InterPro" id="IPR022776">
    <property type="entry name" value="TRM13/UPF0224_CHHC_Znf_dom"/>
</dbReference>
<evidence type="ECO:0000256" key="11">
    <source>
        <dbReference type="ARBA" id="ARBA00022833"/>
    </source>
</evidence>
<dbReference type="Proteomes" id="UP000019375">
    <property type="component" value="Unassembled WGS sequence"/>
</dbReference>